<keyword evidence="1" id="KW-0732">Signal</keyword>
<name>M7N9F2_9BACT</name>
<dbReference type="RefSeq" id="WP_009194459.1">
    <property type="nucleotide sequence ID" value="NZ_AODQ01000017.1"/>
</dbReference>
<evidence type="ECO:0008006" key="4">
    <source>
        <dbReference type="Google" id="ProtNLM"/>
    </source>
</evidence>
<organism evidence="2 3">
    <name type="scientific">Cesiribacter andamanensis AMV16</name>
    <dbReference type="NCBI Taxonomy" id="1279009"/>
    <lineage>
        <taxon>Bacteria</taxon>
        <taxon>Pseudomonadati</taxon>
        <taxon>Bacteroidota</taxon>
        <taxon>Cytophagia</taxon>
        <taxon>Cytophagales</taxon>
        <taxon>Cesiribacteraceae</taxon>
        <taxon>Cesiribacter</taxon>
    </lineage>
</organism>
<dbReference type="Proteomes" id="UP000011910">
    <property type="component" value="Unassembled WGS sequence"/>
</dbReference>
<reference evidence="2 3" key="1">
    <citation type="journal article" date="2013" name="Genome Announc.">
        <title>Draft Genome Sequence of Cesiribacter andamanensis Strain AMV16T, Isolated from a Soil Sample from a Mud Volcano in the Andaman Islands, India.</title>
        <authorList>
            <person name="Shivaji S."/>
            <person name="Ara S."/>
            <person name="Begum Z."/>
            <person name="Srinivas T.N."/>
            <person name="Singh A."/>
            <person name="Kumar Pinnaka A."/>
        </authorList>
    </citation>
    <scope>NUCLEOTIDE SEQUENCE [LARGE SCALE GENOMIC DNA]</scope>
    <source>
        <strain evidence="2 3">AMV16</strain>
    </source>
</reference>
<accession>M7N9F2</accession>
<protein>
    <recommendedName>
        <fullName evidence="4">Outer membrane protein</fullName>
    </recommendedName>
</protein>
<proteinExistence type="predicted"/>
<evidence type="ECO:0000313" key="3">
    <source>
        <dbReference type="Proteomes" id="UP000011910"/>
    </source>
</evidence>
<sequence>MKPSSSRTAAALWLWLFCFSSAFAQQQPGLYSKPASPLLKELPALPASSAAAYSLATATATAGEPHQQKMVPSESFATRKKSLERIIEEMQASSLVLSASAGSTTAEQEQLMKQLQDPAFQKKLEAMSQQEQMAFAMKMQQVMTAGGGQLNGAEEEDVSEVLNTMGDISFQLNGTQLEPSSYSGLQQKIAALYQNVRQHNTQVWEWEQAEYKKIPLVASHLRQQVVSNKEPKLVKELRLAAQAKRIAHMDQQLKALAPHWNAHLAYLQQTLTTVDQQLAGINYYSRFKNNVFKNQLAAYHVTSLQQIQYLWEDLEKIILESAELQLALNKLEKTPVESFD</sequence>
<feature type="signal peptide" evidence="1">
    <location>
        <begin position="1"/>
        <end position="24"/>
    </location>
</feature>
<keyword evidence="3" id="KW-1185">Reference proteome</keyword>
<feature type="chain" id="PRO_5004082024" description="Outer membrane protein" evidence="1">
    <location>
        <begin position="25"/>
        <end position="340"/>
    </location>
</feature>
<evidence type="ECO:0000313" key="2">
    <source>
        <dbReference type="EMBL" id="EMR03816.1"/>
    </source>
</evidence>
<dbReference type="EMBL" id="AODQ01000017">
    <property type="protein sequence ID" value="EMR03816.1"/>
    <property type="molecule type" value="Genomic_DNA"/>
</dbReference>
<gene>
    <name evidence="2" type="ORF">ADICEAN_01059</name>
</gene>
<dbReference type="AlphaFoldDB" id="M7N9F2"/>
<evidence type="ECO:0000256" key="1">
    <source>
        <dbReference type="SAM" id="SignalP"/>
    </source>
</evidence>
<comment type="caution">
    <text evidence="2">The sequence shown here is derived from an EMBL/GenBank/DDBJ whole genome shotgun (WGS) entry which is preliminary data.</text>
</comment>